<name>A0A9Q0GFQ7_9ROSI</name>
<keyword evidence="1" id="KW-1133">Transmembrane helix</keyword>
<keyword evidence="3" id="KW-1185">Reference proteome</keyword>
<keyword evidence="1" id="KW-0812">Transmembrane</keyword>
<feature type="transmembrane region" description="Helical" evidence="1">
    <location>
        <begin position="69"/>
        <end position="89"/>
    </location>
</feature>
<evidence type="ECO:0000313" key="3">
    <source>
        <dbReference type="Proteomes" id="UP001141552"/>
    </source>
</evidence>
<proteinExistence type="predicted"/>
<keyword evidence="1" id="KW-0472">Membrane</keyword>
<reference evidence="2" key="1">
    <citation type="submission" date="2022-02" db="EMBL/GenBank/DDBJ databases">
        <authorList>
            <person name="Henning P.M."/>
            <person name="McCubbin A.G."/>
            <person name="Shore J.S."/>
        </authorList>
    </citation>
    <scope>NUCLEOTIDE SEQUENCE</scope>
    <source>
        <strain evidence="2">F60SS</strain>
        <tissue evidence="2">Leaves</tissue>
    </source>
</reference>
<feature type="non-terminal residue" evidence="2">
    <location>
        <position position="1"/>
    </location>
</feature>
<dbReference type="AlphaFoldDB" id="A0A9Q0GFQ7"/>
<evidence type="ECO:0000313" key="2">
    <source>
        <dbReference type="EMBL" id="KAJ4849235.1"/>
    </source>
</evidence>
<dbReference type="EMBL" id="JAKUCV010000669">
    <property type="protein sequence ID" value="KAJ4849235.1"/>
    <property type="molecule type" value="Genomic_DNA"/>
</dbReference>
<comment type="caution">
    <text evidence="2">The sequence shown here is derived from an EMBL/GenBank/DDBJ whole genome shotgun (WGS) entry which is preliminary data.</text>
</comment>
<organism evidence="2 3">
    <name type="scientific">Turnera subulata</name>
    <dbReference type="NCBI Taxonomy" id="218843"/>
    <lineage>
        <taxon>Eukaryota</taxon>
        <taxon>Viridiplantae</taxon>
        <taxon>Streptophyta</taxon>
        <taxon>Embryophyta</taxon>
        <taxon>Tracheophyta</taxon>
        <taxon>Spermatophyta</taxon>
        <taxon>Magnoliopsida</taxon>
        <taxon>eudicotyledons</taxon>
        <taxon>Gunneridae</taxon>
        <taxon>Pentapetalae</taxon>
        <taxon>rosids</taxon>
        <taxon>fabids</taxon>
        <taxon>Malpighiales</taxon>
        <taxon>Passifloraceae</taxon>
        <taxon>Turnera</taxon>
    </lineage>
</organism>
<feature type="transmembrane region" description="Helical" evidence="1">
    <location>
        <begin position="32"/>
        <end position="49"/>
    </location>
</feature>
<evidence type="ECO:0000256" key="1">
    <source>
        <dbReference type="SAM" id="Phobius"/>
    </source>
</evidence>
<accession>A0A9Q0GFQ7</accession>
<protein>
    <submittedName>
        <fullName evidence="2">Uncharacterized protein</fullName>
    </submittedName>
</protein>
<dbReference type="Proteomes" id="UP001141552">
    <property type="component" value="Unassembled WGS sequence"/>
</dbReference>
<reference evidence="2" key="2">
    <citation type="journal article" date="2023" name="Plants (Basel)">
        <title>Annotation of the Turnera subulata (Passifloraceae) Draft Genome Reveals the S-Locus Evolved after the Divergence of Turneroideae from Passifloroideae in a Stepwise Manner.</title>
        <authorList>
            <person name="Henning P.M."/>
            <person name="Roalson E.H."/>
            <person name="Mir W."/>
            <person name="McCubbin A.G."/>
            <person name="Shore J.S."/>
        </authorList>
    </citation>
    <scope>NUCLEOTIDE SEQUENCE</scope>
    <source>
        <strain evidence="2">F60SS</strain>
    </source>
</reference>
<gene>
    <name evidence="2" type="ORF">Tsubulata_011487</name>
</gene>
<sequence>TTFARKTQTQERETLTIYKPARGRDKKKSHNSYYGFSSLLLVFQFNYGPGKPKPVASSKLPSFLSFQDLNFSFRLLTWQWAYLALLLIFSCRRTFA</sequence>